<evidence type="ECO:0000313" key="2">
    <source>
        <dbReference type="EMBL" id="MXO89458.1"/>
    </source>
</evidence>
<feature type="transmembrane region" description="Helical" evidence="1">
    <location>
        <begin position="45"/>
        <end position="65"/>
    </location>
</feature>
<accession>A0A844ZNY0</accession>
<sequence>MTVPADDVTTARNRLLFISFTRLIGLAMIVVGSLILAGRIEWPQFVGYVLIAIGAAETIIIPRLLVKVWRSGGE</sequence>
<dbReference type="Proteomes" id="UP000442714">
    <property type="component" value="Unassembled WGS sequence"/>
</dbReference>
<dbReference type="RefSeq" id="WP_160602853.1">
    <property type="nucleotide sequence ID" value="NZ_WTYX01000001.1"/>
</dbReference>
<gene>
    <name evidence="2" type="ORF">GRI41_01355</name>
</gene>
<organism evidence="2 3">
    <name type="scientific">Pontixanthobacter aquaemixtae</name>
    <dbReference type="NCBI Taxonomy" id="1958940"/>
    <lineage>
        <taxon>Bacteria</taxon>
        <taxon>Pseudomonadati</taxon>
        <taxon>Pseudomonadota</taxon>
        <taxon>Alphaproteobacteria</taxon>
        <taxon>Sphingomonadales</taxon>
        <taxon>Erythrobacteraceae</taxon>
        <taxon>Pontixanthobacter</taxon>
    </lineage>
</organism>
<evidence type="ECO:0000313" key="3">
    <source>
        <dbReference type="Proteomes" id="UP000442714"/>
    </source>
</evidence>
<proteinExistence type="predicted"/>
<protein>
    <submittedName>
        <fullName evidence="2">Uncharacterized protein</fullName>
    </submittedName>
</protein>
<keyword evidence="3" id="KW-1185">Reference proteome</keyword>
<evidence type="ECO:0000256" key="1">
    <source>
        <dbReference type="SAM" id="Phobius"/>
    </source>
</evidence>
<keyword evidence="1" id="KW-0472">Membrane</keyword>
<keyword evidence="1" id="KW-0812">Transmembrane</keyword>
<name>A0A844ZNY0_9SPHN</name>
<comment type="caution">
    <text evidence="2">The sequence shown here is derived from an EMBL/GenBank/DDBJ whole genome shotgun (WGS) entry which is preliminary data.</text>
</comment>
<reference evidence="2 3" key="1">
    <citation type="submission" date="2019-12" db="EMBL/GenBank/DDBJ databases">
        <title>Genomic-based taxomic classification of the family Erythrobacteraceae.</title>
        <authorList>
            <person name="Xu L."/>
        </authorList>
    </citation>
    <scope>NUCLEOTIDE SEQUENCE [LARGE SCALE GENOMIC DNA]</scope>
    <source>
        <strain evidence="2 3">KCTC 52763</strain>
    </source>
</reference>
<feature type="transmembrane region" description="Helical" evidence="1">
    <location>
        <begin position="15"/>
        <end position="38"/>
    </location>
</feature>
<dbReference type="EMBL" id="WTYX01000001">
    <property type="protein sequence ID" value="MXO89458.1"/>
    <property type="molecule type" value="Genomic_DNA"/>
</dbReference>
<dbReference type="AlphaFoldDB" id="A0A844ZNY0"/>
<dbReference type="OrthoDB" id="7410112at2"/>
<keyword evidence="1" id="KW-1133">Transmembrane helix</keyword>